<evidence type="ECO:0000256" key="1">
    <source>
        <dbReference type="SAM" id="MobiDB-lite"/>
    </source>
</evidence>
<reference evidence="2 3" key="1">
    <citation type="submission" date="2019-02" db="EMBL/GenBank/DDBJ databases">
        <title>Opniocepnalus argus genome.</title>
        <authorList>
            <person name="Zhou C."/>
            <person name="Xiao S."/>
        </authorList>
    </citation>
    <scope>NUCLEOTIDE SEQUENCE [LARGE SCALE GENOMIC DNA]</scope>
    <source>
        <strain evidence="2">OARG1902GOOAL</strain>
        <tissue evidence="2">Muscle</tissue>
    </source>
</reference>
<proteinExistence type="predicted"/>
<reference evidence="3" key="2">
    <citation type="submission" date="2019-02" db="EMBL/GenBank/DDBJ databases">
        <title>Opniocepnalus argus Var Kimnra genome.</title>
        <authorList>
            <person name="Zhou C."/>
            <person name="Xiao S."/>
        </authorList>
    </citation>
    <scope>NUCLEOTIDE SEQUENCE [LARGE SCALE GENOMIC DNA]</scope>
</reference>
<dbReference type="EMBL" id="CM015714">
    <property type="protein sequence ID" value="KAF3687054.1"/>
    <property type="molecule type" value="Genomic_DNA"/>
</dbReference>
<feature type="compositionally biased region" description="Basic and acidic residues" evidence="1">
    <location>
        <begin position="78"/>
        <end position="87"/>
    </location>
</feature>
<protein>
    <submittedName>
        <fullName evidence="2">Uncharacterized protein</fullName>
    </submittedName>
</protein>
<evidence type="ECO:0000313" key="3">
    <source>
        <dbReference type="Proteomes" id="UP000503349"/>
    </source>
</evidence>
<accession>A0A6G1PAA3</accession>
<dbReference type="AlphaFoldDB" id="A0A6G1PAA3"/>
<organism evidence="2 3">
    <name type="scientific">Channa argus</name>
    <name type="common">Northern snakehead</name>
    <name type="synonym">Ophicephalus argus</name>
    <dbReference type="NCBI Taxonomy" id="215402"/>
    <lineage>
        <taxon>Eukaryota</taxon>
        <taxon>Metazoa</taxon>
        <taxon>Chordata</taxon>
        <taxon>Craniata</taxon>
        <taxon>Vertebrata</taxon>
        <taxon>Euteleostomi</taxon>
        <taxon>Actinopterygii</taxon>
        <taxon>Neopterygii</taxon>
        <taxon>Teleostei</taxon>
        <taxon>Neoteleostei</taxon>
        <taxon>Acanthomorphata</taxon>
        <taxon>Anabantaria</taxon>
        <taxon>Anabantiformes</taxon>
        <taxon>Channoidei</taxon>
        <taxon>Channidae</taxon>
        <taxon>Channa</taxon>
    </lineage>
</organism>
<keyword evidence="3" id="KW-1185">Reference proteome</keyword>
<sequence>MPAEIENGAGGSKRQAAEQGEKRNGGQVPGFSMQRITSAKRTEKGVDLVGEQRQNRLEIDGICVDGKHQEERARIQTEMGGRRETMKEKRKQLFGGRTDE</sequence>
<name>A0A6G1PAA3_CHAAH</name>
<feature type="compositionally biased region" description="Basic and acidic residues" evidence="1">
    <location>
        <begin position="15"/>
        <end position="24"/>
    </location>
</feature>
<evidence type="ECO:0000313" key="2">
    <source>
        <dbReference type="EMBL" id="KAF3687054.1"/>
    </source>
</evidence>
<feature type="region of interest" description="Disordered" evidence="1">
    <location>
        <begin position="1"/>
        <end position="48"/>
    </location>
</feature>
<gene>
    <name evidence="2" type="ORF">EXN66_Car002726</name>
</gene>
<dbReference type="Proteomes" id="UP000503349">
    <property type="component" value="Chromosome 3"/>
</dbReference>
<feature type="region of interest" description="Disordered" evidence="1">
    <location>
        <begin position="78"/>
        <end position="100"/>
    </location>
</feature>